<proteinExistence type="inferred from homology"/>
<evidence type="ECO:0000256" key="1">
    <source>
        <dbReference type="ARBA" id="ARBA00010617"/>
    </source>
</evidence>
<dbReference type="InterPro" id="IPR050196">
    <property type="entry name" value="Cytochrome_P450_Monoox"/>
</dbReference>
<dbReference type="PRINTS" id="PR00463">
    <property type="entry name" value="EP450I"/>
</dbReference>
<dbReference type="Gene3D" id="1.10.630.10">
    <property type="entry name" value="Cytochrome P450"/>
    <property type="match status" value="1"/>
</dbReference>
<evidence type="ECO:0000313" key="9">
    <source>
        <dbReference type="Proteomes" id="UP001596274"/>
    </source>
</evidence>
<dbReference type="InterPro" id="IPR002401">
    <property type="entry name" value="Cyt_P450_E_grp-I"/>
</dbReference>
<organism evidence="8 9">
    <name type="scientific">Halorubrum pallidum</name>
    <dbReference type="NCBI Taxonomy" id="1526114"/>
    <lineage>
        <taxon>Archaea</taxon>
        <taxon>Methanobacteriati</taxon>
        <taxon>Methanobacteriota</taxon>
        <taxon>Stenosarchaea group</taxon>
        <taxon>Halobacteria</taxon>
        <taxon>Halobacteriales</taxon>
        <taxon>Haloferacaceae</taxon>
        <taxon>Halorubrum</taxon>
    </lineage>
</organism>
<dbReference type="PROSITE" id="PS00086">
    <property type="entry name" value="CYTOCHROME_P450"/>
    <property type="match status" value="1"/>
</dbReference>
<accession>A0ABD5SZB0</accession>
<dbReference type="Pfam" id="PF00067">
    <property type="entry name" value="p450"/>
    <property type="match status" value="1"/>
</dbReference>
<keyword evidence="5 7" id="KW-0408">Iron</keyword>
<evidence type="ECO:0000256" key="3">
    <source>
        <dbReference type="ARBA" id="ARBA00022723"/>
    </source>
</evidence>
<sequence>MGTERGGDPPGPSGLPVVGNALQFASDPLSFYEEVAREYGPIARYRLGGREFYQVSDPELVEQVLVQQNERFDKGEEYRRILTPVIGNGLLISEGEFWRRQRHRMEPAFHPDALTEYAPIIVEHTERLLSDWHDDTVRDVHADMMQLTVEIAARTLFDADIREYEADISDALEAVMDRSEKRLERPIEIPDGVPTPGNRRYKQALSTLYAIADEIVESHDETGDDVVSRLLRAKSQAGGLDDEQIRDEVVTLLLAGHETTALALTYTLYLLATNPEQADRLGAELDEKAGRGPLSKDVGEDLSCTKRTLKEGMRLYPPVQSVIREATEPVEIGGYELAEGTVVTTPQWVLHRDSRFYEEPEVFRPDRWSGSFRDSLPRFAYFPFGGGPRRCIGENFAKQEMRLALATIARDWEFEAVTDELSLSPSITLRPDGPVKLRVSRR</sequence>
<dbReference type="GO" id="GO:0046872">
    <property type="term" value="F:metal ion binding"/>
    <property type="evidence" value="ECO:0007669"/>
    <property type="project" value="UniProtKB-KW"/>
</dbReference>
<dbReference type="InterPro" id="IPR017972">
    <property type="entry name" value="Cyt_P450_CS"/>
</dbReference>
<dbReference type="EMBL" id="JBHSWT010000084">
    <property type="protein sequence ID" value="MFC6770566.1"/>
    <property type="molecule type" value="Genomic_DNA"/>
</dbReference>
<evidence type="ECO:0000256" key="4">
    <source>
        <dbReference type="ARBA" id="ARBA00023002"/>
    </source>
</evidence>
<reference evidence="8 9" key="1">
    <citation type="journal article" date="2019" name="Int. J. Syst. Evol. Microbiol.">
        <title>The Global Catalogue of Microorganisms (GCM) 10K type strain sequencing project: providing services to taxonomists for standard genome sequencing and annotation.</title>
        <authorList>
            <consortium name="The Broad Institute Genomics Platform"/>
            <consortium name="The Broad Institute Genome Sequencing Center for Infectious Disease"/>
            <person name="Wu L."/>
            <person name="Ma J."/>
        </authorList>
    </citation>
    <scope>NUCLEOTIDE SEQUENCE [LARGE SCALE GENOMIC DNA]</scope>
    <source>
        <strain evidence="8 9">PJ61</strain>
    </source>
</reference>
<evidence type="ECO:0000313" key="8">
    <source>
        <dbReference type="EMBL" id="MFC6770566.1"/>
    </source>
</evidence>
<evidence type="ECO:0000256" key="2">
    <source>
        <dbReference type="ARBA" id="ARBA00022617"/>
    </source>
</evidence>
<keyword evidence="9" id="KW-1185">Reference proteome</keyword>
<dbReference type="Proteomes" id="UP001596274">
    <property type="component" value="Unassembled WGS sequence"/>
</dbReference>
<comment type="caution">
    <text evidence="8">The sequence shown here is derived from an EMBL/GenBank/DDBJ whole genome shotgun (WGS) entry which is preliminary data.</text>
</comment>
<evidence type="ECO:0000256" key="7">
    <source>
        <dbReference type="RuleBase" id="RU000461"/>
    </source>
</evidence>
<dbReference type="InterPro" id="IPR001128">
    <property type="entry name" value="Cyt_P450"/>
</dbReference>
<dbReference type="SUPFAM" id="SSF48264">
    <property type="entry name" value="Cytochrome P450"/>
    <property type="match status" value="1"/>
</dbReference>
<comment type="similarity">
    <text evidence="1 7">Belongs to the cytochrome P450 family.</text>
</comment>
<keyword evidence="3 7" id="KW-0479">Metal-binding</keyword>
<dbReference type="GO" id="GO:0004497">
    <property type="term" value="F:monooxygenase activity"/>
    <property type="evidence" value="ECO:0007669"/>
    <property type="project" value="UniProtKB-KW"/>
</dbReference>
<keyword evidence="2 7" id="KW-0349">Heme</keyword>
<keyword evidence="6 7" id="KW-0503">Monooxygenase</keyword>
<name>A0ABD5SZB0_9EURY</name>
<dbReference type="InterPro" id="IPR036396">
    <property type="entry name" value="Cyt_P450_sf"/>
</dbReference>
<dbReference type="AlphaFoldDB" id="A0ABD5SZB0"/>
<keyword evidence="4 7" id="KW-0560">Oxidoreductase</keyword>
<dbReference type="PANTHER" id="PTHR24291:SF50">
    <property type="entry name" value="BIFUNCTIONAL ALBAFLAVENONE MONOOXYGENASE_TERPENE SYNTHASE"/>
    <property type="match status" value="1"/>
</dbReference>
<evidence type="ECO:0000256" key="6">
    <source>
        <dbReference type="ARBA" id="ARBA00023033"/>
    </source>
</evidence>
<protein>
    <submittedName>
        <fullName evidence="8">Cytochrome P450</fullName>
    </submittedName>
</protein>
<dbReference type="PANTHER" id="PTHR24291">
    <property type="entry name" value="CYTOCHROME P450 FAMILY 4"/>
    <property type="match status" value="1"/>
</dbReference>
<gene>
    <name evidence="8" type="ORF">ACFQDD_03340</name>
</gene>
<evidence type="ECO:0000256" key="5">
    <source>
        <dbReference type="ARBA" id="ARBA00023004"/>
    </source>
</evidence>
<dbReference type="PRINTS" id="PR00385">
    <property type="entry name" value="P450"/>
</dbReference>